<keyword evidence="2" id="KW-1185">Reference proteome</keyword>
<dbReference type="Proteomes" id="UP000018721">
    <property type="component" value="Unassembled WGS sequence"/>
</dbReference>
<evidence type="ECO:0000313" key="2">
    <source>
        <dbReference type="Proteomes" id="UP000018721"/>
    </source>
</evidence>
<dbReference type="EMBL" id="ANIZ01003377">
    <property type="protein sequence ID" value="ETI33851.1"/>
    <property type="molecule type" value="Genomic_DNA"/>
</dbReference>
<reference evidence="1 2" key="1">
    <citation type="submission" date="2013-11" db="EMBL/GenBank/DDBJ databases">
        <title>The Genome Sequence of Phytophthora parasitica P1569.</title>
        <authorList>
            <consortium name="The Broad Institute Genomics Platform"/>
            <person name="Russ C."/>
            <person name="Tyler B."/>
            <person name="Panabieres F."/>
            <person name="Shan W."/>
            <person name="Tripathy S."/>
            <person name="Grunwald N."/>
            <person name="Machado M."/>
            <person name="Johnson C.S."/>
            <person name="Arredondo F."/>
            <person name="Hong C."/>
            <person name="Coffey M."/>
            <person name="Young S.K."/>
            <person name="Zeng Q."/>
            <person name="Gargeya S."/>
            <person name="Fitzgerald M."/>
            <person name="Abouelleil A."/>
            <person name="Alvarado L."/>
            <person name="Chapman S.B."/>
            <person name="Gainer-Dewar J."/>
            <person name="Goldberg J."/>
            <person name="Griggs A."/>
            <person name="Gujja S."/>
            <person name="Hansen M."/>
            <person name="Howarth C."/>
            <person name="Imamovic A."/>
            <person name="Ireland A."/>
            <person name="Larimer J."/>
            <person name="McCowan C."/>
            <person name="Murphy C."/>
            <person name="Pearson M."/>
            <person name="Poon T.W."/>
            <person name="Priest M."/>
            <person name="Roberts A."/>
            <person name="Saif S."/>
            <person name="Shea T."/>
            <person name="Sykes S."/>
            <person name="Wortman J."/>
            <person name="Nusbaum C."/>
            <person name="Birren B."/>
        </authorList>
    </citation>
    <scope>NUCLEOTIDE SEQUENCE [LARGE SCALE GENOMIC DNA]</scope>
    <source>
        <strain evidence="1 2">P1569</strain>
    </source>
</reference>
<evidence type="ECO:0000313" key="1">
    <source>
        <dbReference type="EMBL" id="ETI33851.1"/>
    </source>
</evidence>
<name>V9E4G7_PHYNI</name>
<proteinExistence type="predicted"/>
<organism evidence="1 2">
    <name type="scientific">Phytophthora nicotianae P1569</name>
    <dbReference type="NCBI Taxonomy" id="1317065"/>
    <lineage>
        <taxon>Eukaryota</taxon>
        <taxon>Sar</taxon>
        <taxon>Stramenopiles</taxon>
        <taxon>Oomycota</taxon>
        <taxon>Peronosporomycetes</taxon>
        <taxon>Peronosporales</taxon>
        <taxon>Peronosporaceae</taxon>
        <taxon>Phytophthora</taxon>
    </lineage>
</organism>
<sequence length="63" mass="7690">RNAAFKEVCPTIKGIKKKRKQYKREQHQLLELRPTRRGPPQLQRVYEPHRADSRMYPILRQLH</sequence>
<protein>
    <submittedName>
        <fullName evidence="1">Uncharacterized protein</fullName>
    </submittedName>
</protein>
<gene>
    <name evidence="1" type="ORF">F443_19542</name>
</gene>
<feature type="non-terminal residue" evidence="1">
    <location>
        <position position="1"/>
    </location>
</feature>
<accession>V9E4G7</accession>
<comment type="caution">
    <text evidence="1">The sequence shown here is derived from an EMBL/GenBank/DDBJ whole genome shotgun (WGS) entry which is preliminary data.</text>
</comment>
<dbReference type="AlphaFoldDB" id="V9E4G7"/>